<comment type="caution">
    <text evidence="2">The sequence shown here is derived from an EMBL/GenBank/DDBJ whole genome shotgun (WGS) entry which is preliminary data.</text>
</comment>
<protein>
    <submittedName>
        <fullName evidence="2">Uncharacterized protein</fullName>
    </submittedName>
</protein>
<feature type="region of interest" description="Disordered" evidence="1">
    <location>
        <begin position="68"/>
        <end position="127"/>
    </location>
</feature>
<evidence type="ECO:0000313" key="2">
    <source>
        <dbReference type="EMBL" id="TWW80357.1"/>
    </source>
</evidence>
<name>A0A5C6PPU6_9TELE</name>
<dbReference type="Proteomes" id="UP000324091">
    <property type="component" value="Chromosome 1"/>
</dbReference>
<feature type="compositionally biased region" description="Basic residues" evidence="1">
    <location>
        <begin position="68"/>
        <end position="85"/>
    </location>
</feature>
<evidence type="ECO:0000313" key="3">
    <source>
        <dbReference type="Proteomes" id="UP000324091"/>
    </source>
</evidence>
<dbReference type="AlphaFoldDB" id="A0A5C6PPU6"/>
<evidence type="ECO:0000256" key="1">
    <source>
        <dbReference type="SAM" id="MobiDB-lite"/>
    </source>
</evidence>
<keyword evidence="3" id="KW-1185">Reference proteome</keyword>
<gene>
    <name evidence="2" type="ORF">D4764_01G0001720</name>
</gene>
<dbReference type="EMBL" id="RHFK02000001">
    <property type="protein sequence ID" value="TWW80357.1"/>
    <property type="molecule type" value="Genomic_DNA"/>
</dbReference>
<sequence>MSTLILQEGEAEGYVGRVPSPHPSPSASSVVALIPHGVPGRALWRHRLTALLACPGAEGIPAEWYGRRRRRPRTRRRASPFKHHLMTADPLSPGPFVHRHTGGPRSRRRSPRAGRECGTERRCGADGARLRTAAATRTHLTCPQVDAAAA</sequence>
<feature type="compositionally biased region" description="Basic residues" evidence="1">
    <location>
        <begin position="97"/>
        <end position="112"/>
    </location>
</feature>
<proteinExistence type="predicted"/>
<feature type="compositionally biased region" description="Basic and acidic residues" evidence="1">
    <location>
        <begin position="113"/>
        <end position="124"/>
    </location>
</feature>
<organism evidence="2 3">
    <name type="scientific">Takifugu flavidus</name>
    <name type="common">sansaifugu</name>
    <dbReference type="NCBI Taxonomy" id="433684"/>
    <lineage>
        <taxon>Eukaryota</taxon>
        <taxon>Metazoa</taxon>
        <taxon>Chordata</taxon>
        <taxon>Craniata</taxon>
        <taxon>Vertebrata</taxon>
        <taxon>Euteleostomi</taxon>
        <taxon>Actinopterygii</taxon>
        <taxon>Neopterygii</taxon>
        <taxon>Teleostei</taxon>
        <taxon>Neoteleostei</taxon>
        <taxon>Acanthomorphata</taxon>
        <taxon>Eupercaria</taxon>
        <taxon>Tetraodontiformes</taxon>
        <taxon>Tetradontoidea</taxon>
        <taxon>Tetraodontidae</taxon>
        <taxon>Takifugu</taxon>
    </lineage>
</organism>
<reference evidence="2 3" key="1">
    <citation type="submission" date="2019-04" db="EMBL/GenBank/DDBJ databases">
        <title>Chromosome genome assembly for Takifugu flavidus.</title>
        <authorList>
            <person name="Xiao S."/>
        </authorList>
    </citation>
    <scope>NUCLEOTIDE SEQUENCE [LARGE SCALE GENOMIC DNA]</scope>
    <source>
        <strain evidence="2">HTHZ2018</strain>
        <tissue evidence="2">Muscle</tissue>
    </source>
</reference>
<accession>A0A5C6PPU6</accession>